<dbReference type="AlphaFoldDB" id="A0A0B1P831"/>
<dbReference type="STRING" id="52586.A0A0B1P831"/>
<name>A0A0B1P831_UNCNE</name>
<dbReference type="OMA" id="YAIAQPS"/>
<organism evidence="5 6">
    <name type="scientific">Uncinula necator</name>
    <name type="common">Grape powdery mildew</name>
    <dbReference type="NCBI Taxonomy" id="52586"/>
    <lineage>
        <taxon>Eukaryota</taxon>
        <taxon>Fungi</taxon>
        <taxon>Dikarya</taxon>
        <taxon>Ascomycota</taxon>
        <taxon>Pezizomycotina</taxon>
        <taxon>Leotiomycetes</taxon>
        <taxon>Erysiphales</taxon>
        <taxon>Erysiphaceae</taxon>
        <taxon>Erysiphe</taxon>
    </lineage>
</organism>
<dbReference type="FunFam" id="3.30.565.10:FF:000017">
    <property type="entry name" value="PMS1 homolog 1, mismatch repair system component"/>
    <property type="match status" value="1"/>
</dbReference>
<dbReference type="GO" id="GO:0006298">
    <property type="term" value="P:mismatch repair"/>
    <property type="evidence" value="ECO:0007669"/>
    <property type="project" value="InterPro"/>
</dbReference>
<dbReference type="Proteomes" id="UP000030854">
    <property type="component" value="Unassembled WGS sequence"/>
</dbReference>
<dbReference type="GO" id="GO:0140664">
    <property type="term" value="F:ATP-dependent DNA damage sensor activity"/>
    <property type="evidence" value="ECO:0007669"/>
    <property type="project" value="InterPro"/>
</dbReference>
<reference evidence="5 6" key="1">
    <citation type="journal article" date="2014" name="BMC Genomics">
        <title>Adaptive genomic structural variation in the grape powdery mildew pathogen, Erysiphe necator.</title>
        <authorList>
            <person name="Jones L."/>
            <person name="Riaz S."/>
            <person name="Morales-Cruz A."/>
            <person name="Amrine K.C."/>
            <person name="McGuire B."/>
            <person name="Gubler W.D."/>
            <person name="Walker M.A."/>
            <person name="Cantu D."/>
        </authorList>
    </citation>
    <scope>NUCLEOTIDE SEQUENCE [LARGE SCALE GENOMIC DNA]</scope>
    <source>
        <strain evidence="6">c</strain>
    </source>
</reference>
<dbReference type="HOGENOM" id="CLU_011171_4_0_1"/>
<feature type="chain" id="PRO_5002058965" evidence="3">
    <location>
        <begin position="20"/>
        <end position="889"/>
    </location>
</feature>
<dbReference type="NCBIfam" id="TIGR00585">
    <property type="entry name" value="mutl"/>
    <property type="match status" value="1"/>
</dbReference>
<dbReference type="InterPro" id="IPR002099">
    <property type="entry name" value="MutL/Mlh/PMS"/>
</dbReference>
<dbReference type="PROSITE" id="PS00058">
    <property type="entry name" value="DNA_MISMATCH_REPAIR_1"/>
    <property type="match status" value="1"/>
</dbReference>
<dbReference type="SUPFAM" id="SSF55874">
    <property type="entry name" value="ATPase domain of HSP90 chaperone/DNA topoisomerase II/histidine kinase"/>
    <property type="match status" value="1"/>
</dbReference>
<dbReference type="PANTHER" id="PTHR10073">
    <property type="entry name" value="DNA MISMATCH REPAIR PROTEIN MLH, PMS, MUTL"/>
    <property type="match status" value="1"/>
</dbReference>
<dbReference type="InterPro" id="IPR013507">
    <property type="entry name" value="DNA_mismatch_S5_2-like"/>
</dbReference>
<comment type="caution">
    <text evidence="5">The sequence shown here is derived from an EMBL/GenBank/DDBJ whole genome shotgun (WGS) entry which is preliminary data.</text>
</comment>
<comment type="similarity">
    <text evidence="1">Belongs to the DNA mismatch repair MutL/HexB family.</text>
</comment>
<keyword evidence="6" id="KW-1185">Reference proteome</keyword>
<dbReference type="EMBL" id="JNVN01000663">
    <property type="protein sequence ID" value="KHJ34827.1"/>
    <property type="molecule type" value="Genomic_DNA"/>
</dbReference>
<sequence>MTIAPLPTVTICLLGSTQALTTPTSLVKELIDNALDAKATAVEIIISPNTIDRIEVRDNGNGIPREDFNALGRRGHTSKLKTFEELKFIGGVSLGFRGEALFSAVQLGKVFVTSKSEGETVATTAKLNPQGGAESLTSISHPVGTTIVVTEFLWSVPVRKQTCLKEASKTIGKIKELLRAYSLARPHVRFSLKDNRGGKVSWLYSPRRNDGIKETVSQVISRDLASQCLEKSVIFSENILFDEGNESEIVTTFSRDKSLDKKKYTVDVFLPKPTADCPKLSHGQYISVDGRPVSNEKGTIKRIITIFKHYIKSCFTEKNMRISNPFLHMKIKCPMESYDPNIEPAKDDIIFINEKILLENIEGVFKEVYGERQLIANIVGVSEKATQKNFDILLSRQVPASTPNELPLPMTEISPCYSIDHGVKLLGDLSPIRLKDGSSEIKSVSQTEKLELCRDHEEIAGTPAKSITPSKNLVSTPESANFSLSGNTLNPWIISKINQSLKKPEYKRSPPKGRSICQNLLPSPQLSSDPTMIEFEINEVQEMPVGSNEIPNTINSNSALAPTIENASGNLISPCSSLAEKDRNPKNVDTELGLFVSPDDSSSPRRCDFISARQILDPQQYPELESSKPKRLKTIKKPFISPIKKKKKIQQEDLQQTLLTDVSLISRSGTNENDQKSKEANSDLDWFMDYEHRKQEATKNFREELRMSQKSNGSPYNNRYNAATLALDANSCPDHLKAKKSISYPKIDTSLSDNDPRGYYIRRQKSFLSLVGMADGPKISRAKSLRLPLERIPVEQQLHQLLMRIRTSIEEVNKMSDSLKSIDLYVKRGNQKIPLKYGLANSDSKDKEYLIYTVRDLIEKKLKNDHNSSDLTTDNIEFKFNQYVATNPF</sequence>
<feature type="domain" description="DNA mismatch repair protein S5" evidence="4">
    <location>
        <begin position="216"/>
        <end position="370"/>
    </location>
</feature>
<dbReference type="GO" id="GO:0005524">
    <property type="term" value="F:ATP binding"/>
    <property type="evidence" value="ECO:0007669"/>
    <property type="project" value="InterPro"/>
</dbReference>
<dbReference type="InterPro" id="IPR014721">
    <property type="entry name" value="Ribsml_uS5_D2-typ_fold_subgr"/>
</dbReference>
<gene>
    <name evidence="5" type="ORF">EV44_g0029</name>
</gene>
<dbReference type="GO" id="GO:0061982">
    <property type="term" value="P:meiosis I cell cycle process"/>
    <property type="evidence" value="ECO:0007669"/>
    <property type="project" value="UniProtKB-ARBA"/>
</dbReference>
<dbReference type="GO" id="GO:0016887">
    <property type="term" value="F:ATP hydrolysis activity"/>
    <property type="evidence" value="ECO:0007669"/>
    <property type="project" value="InterPro"/>
</dbReference>
<keyword evidence="2" id="KW-0227">DNA damage</keyword>
<evidence type="ECO:0000259" key="4">
    <source>
        <dbReference type="SMART" id="SM01340"/>
    </source>
</evidence>
<accession>A0A0B1P831</accession>
<dbReference type="GO" id="GO:0032389">
    <property type="term" value="C:MutLalpha complex"/>
    <property type="evidence" value="ECO:0007669"/>
    <property type="project" value="TreeGrafter"/>
</dbReference>
<dbReference type="InterPro" id="IPR014762">
    <property type="entry name" value="DNA_mismatch_repair_CS"/>
</dbReference>
<dbReference type="InterPro" id="IPR036890">
    <property type="entry name" value="HATPase_C_sf"/>
</dbReference>
<protein>
    <submittedName>
        <fullName evidence="5">Putative dna mismatch repair protein</fullName>
    </submittedName>
</protein>
<dbReference type="Pfam" id="PF13589">
    <property type="entry name" value="HATPase_c_3"/>
    <property type="match status" value="1"/>
</dbReference>
<dbReference type="GO" id="GO:0030983">
    <property type="term" value="F:mismatched DNA binding"/>
    <property type="evidence" value="ECO:0007669"/>
    <property type="project" value="InterPro"/>
</dbReference>
<keyword evidence="3" id="KW-0732">Signal</keyword>
<dbReference type="Gene3D" id="3.30.230.10">
    <property type="match status" value="1"/>
</dbReference>
<dbReference type="SUPFAM" id="SSF54211">
    <property type="entry name" value="Ribosomal protein S5 domain 2-like"/>
    <property type="match status" value="1"/>
</dbReference>
<evidence type="ECO:0000313" key="6">
    <source>
        <dbReference type="Proteomes" id="UP000030854"/>
    </source>
</evidence>
<dbReference type="SMART" id="SM01340">
    <property type="entry name" value="DNA_mis_repair"/>
    <property type="match status" value="1"/>
</dbReference>
<dbReference type="PANTHER" id="PTHR10073:SF41">
    <property type="entry name" value="MISMATCH REPAIR PROTEIN, PUTATIVE (AFU_ORTHOLOGUE AFUA_8G05820)-RELATED"/>
    <property type="match status" value="1"/>
</dbReference>
<dbReference type="Pfam" id="PF01119">
    <property type="entry name" value="DNA_mis_repair"/>
    <property type="match status" value="1"/>
</dbReference>
<proteinExistence type="inferred from homology"/>
<evidence type="ECO:0000313" key="5">
    <source>
        <dbReference type="EMBL" id="KHJ34827.1"/>
    </source>
</evidence>
<dbReference type="InterPro" id="IPR020568">
    <property type="entry name" value="Ribosomal_Su5_D2-typ_SF"/>
</dbReference>
<evidence type="ECO:0000256" key="2">
    <source>
        <dbReference type="ARBA" id="ARBA00022763"/>
    </source>
</evidence>
<dbReference type="InterPro" id="IPR038973">
    <property type="entry name" value="MutL/Mlh/Pms-like"/>
</dbReference>
<feature type="signal peptide" evidence="3">
    <location>
        <begin position="1"/>
        <end position="19"/>
    </location>
</feature>
<evidence type="ECO:0000256" key="1">
    <source>
        <dbReference type="ARBA" id="ARBA00006082"/>
    </source>
</evidence>
<dbReference type="Gene3D" id="3.30.565.10">
    <property type="entry name" value="Histidine kinase-like ATPase, C-terminal domain"/>
    <property type="match status" value="1"/>
</dbReference>
<evidence type="ECO:0000256" key="3">
    <source>
        <dbReference type="SAM" id="SignalP"/>
    </source>
</evidence>